<dbReference type="AlphaFoldDB" id="A0A699JR83"/>
<feature type="non-terminal residue" evidence="1">
    <location>
        <position position="1"/>
    </location>
</feature>
<dbReference type="EMBL" id="BKCJ010438882">
    <property type="protein sequence ID" value="GFA52280.1"/>
    <property type="molecule type" value="Genomic_DNA"/>
</dbReference>
<protein>
    <submittedName>
        <fullName evidence="1">Uncharacterized protein</fullName>
    </submittedName>
</protein>
<proteinExistence type="predicted"/>
<gene>
    <name evidence="1" type="ORF">Tci_624252</name>
</gene>
<sequence>ANGSGVCDCRLWEVVGSGENGKKRGRESFQGLAGKLLLWGVVGSGENDGKRGREWLQELAGKLLLANSRCTVI</sequence>
<evidence type="ECO:0000313" key="1">
    <source>
        <dbReference type="EMBL" id="GFA52280.1"/>
    </source>
</evidence>
<reference evidence="1" key="1">
    <citation type="journal article" date="2019" name="Sci. Rep.">
        <title>Draft genome of Tanacetum cinerariifolium, the natural source of mosquito coil.</title>
        <authorList>
            <person name="Yamashiro T."/>
            <person name="Shiraishi A."/>
            <person name="Satake H."/>
            <person name="Nakayama K."/>
        </authorList>
    </citation>
    <scope>NUCLEOTIDE SEQUENCE</scope>
</reference>
<organism evidence="1">
    <name type="scientific">Tanacetum cinerariifolium</name>
    <name type="common">Dalmatian daisy</name>
    <name type="synonym">Chrysanthemum cinerariifolium</name>
    <dbReference type="NCBI Taxonomy" id="118510"/>
    <lineage>
        <taxon>Eukaryota</taxon>
        <taxon>Viridiplantae</taxon>
        <taxon>Streptophyta</taxon>
        <taxon>Embryophyta</taxon>
        <taxon>Tracheophyta</taxon>
        <taxon>Spermatophyta</taxon>
        <taxon>Magnoliopsida</taxon>
        <taxon>eudicotyledons</taxon>
        <taxon>Gunneridae</taxon>
        <taxon>Pentapetalae</taxon>
        <taxon>asterids</taxon>
        <taxon>campanulids</taxon>
        <taxon>Asterales</taxon>
        <taxon>Asteraceae</taxon>
        <taxon>Asteroideae</taxon>
        <taxon>Anthemideae</taxon>
        <taxon>Anthemidinae</taxon>
        <taxon>Tanacetum</taxon>
    </lineage>
</organism>
<comment type="caution">
    <text evidence="1">The sequence shown here is derived from an EMBL/GenBank/DDBJ whole genome shotgun (WGS) entry which is preliminary data.</text>
</comment>
<name>A0A699JR83_TANCI</name>
<accession>A0A699JR83</accession>